<dbReference type="InterPro" id="IPR014729">
    <property type="entry name" value="Rossmann-like_a/b/a_fold"/>
</dbReference>
<evidence type="ECO:0000313" key="2">
    <source>
        <dbReference type="EMBL" id="QSE77238.1"/>
    </source>
</evidence>
<dbReference type="Pfam" id="PF02698">
    <property type="entry name" value="DUF218"/>
    <property type="match status" value="1"/>
</dbReference>
<dbReference type="KEGG" id="lti:JW886_02955"/>
<proteinExistence type="predicted"/>
<reference evidence="2 3" key="1">
    <citation type="submission" date="2021-02" db="EMBL/GenBank/DDBJ databases">
        <title>Complete genome sequence of Lactococcus lactis strain K_LL004.</title>
        <authorList>
            <person name="Kim H.B."/>
        </authorList>
    </citation>
    <scope>NUCLEOTIDE SEQUENCE [LARGE SCALE GENOMIC DNA]</scope>
    <source>
        <strain evidence="2 3">K_LL004</strain>
    </source>
</reference>
<dbReference type="PANTHER" id="PTHR30336:SF4">
    <property type="entry name" value="ENVELOPE BIOGENESIS FACTOR ELYC"/>
    <property type="match status" value="1"/>
</dbReference>
<protein>
    <submittedName>
        <fullName evidence="2">YdcF family protein</fullName>
    </submittedName>
</protein>
<organism evidence="2 3">
    <name type="scientific">Lactococcus taiwanensis</name>
    <dbReference type="NCBI Taxonomy" id="1151742"/>
    <lineage>
        <taxon>Bacteria</taxon>
        <taxon>Bacillati</taxon>
        <taxon>Bacillota</taxon>
        <taxon>Bacilli</taxon>
        <taxon>Lactobacillales</taxon>
        <taxon>Streptococcaceae</taxon>
        <taxon>Lactococcus</taxon>
    </lineage>
</organism>
<keyword evidence="3" id="KW-1185">Reference proteome</keyword>
<dbReference type="EMBL" id="CP070872">
    <property type="protein sequence ID" value="QSE77238.1"/>
    <property type="molecule type" value="Genomic_DNA"/>
</dbReference>
<dbReference type="RefSeq" id="WP_205872277.1">
    <property type="nucleotide sequence ID" value="NZ_CP070872.1"/>
</dbReference>
<dbReference type="InterPro" id="IPR051599">
    <property type="entry name" value="Cell_Envelope_Assoc"/>
</dbReference>
<sequence length="194" mass="21362">MRKLLKFSGGILASFLLLCLICLGLILSKVNTSVAKDHKIDTILVLGAKVKANKKPSHIMQESLEAARLLTQKNPQVSIIVSGAKRTDEPISEAASMKNYLVSHGIARERIIAETKAQNTAENIYYSKKYFCGKTVVVTSDFHLYRALYLAKRQGLKLMGQAAVTSVDVPLAYVSYYSHEVFGLMDAFVFGSIS</sequence>
<dbReference type="GO" id="GO:0000270">
    <property type="term" value="P:peptidoglycan metabolic process"/>
    <property type="evidence" value="ECO:0007669"/>
    <property type="project" value="TreeGrafter"/>
</dbReference>
<accession>A0AA45KIM7</accession>
<dbReference type="CDD" id="cd06259">
    <property type="entry name" value="YdcF-like"/>
    <property type="match status" value="1"/>
</dbReference>
<gene>
    <name evidence="2" type="ORF">JW886_02955</name>
</gene>
<dbReference type="GO" id="GO:0043164">
    <property type="term" value="P:Gram-negative-bacterium-type cell wall biogenesis"/>
    <property type="evidence" value="ECO:0007669"/>
    <property type="project" value="TreeGrafter"/>
</dbReference>
<dbReference type="Gene3D" id="3.40.50.620">
    <property type="entry name" value="HUPs"/>
    <property type="match status" value="1"/>
</dbReference>
<dbReference type="AlphaFoldDB" id="A0AA45KIM7"/>
<evidence type="ECO:0000259" key="1">
    <source>
        <dbReference type="Pfam" id="PF02698"/>
    </source>
</evidence>
<evidence type="ECO:0000313" key="3">
    <source>
        <dbReference type="Proteomes" id="UP000663608"/>
    </source>
</evidence>
<name>A0AA45KIM7_9LACT</name>
<dbReference type="InterPro" id="IPR003848">
    <property type="entry name" value="DUF218"/>
</dbReference>
<dbReference type="PANTHER" id="PTHR30336">
    <property type="entry name" value="INNER MEMBRANE PROTEIN, PROBABLE PERMEASE"/>
    <property type="match status" value="1"/>
</dbReference>
<dbReference type="Proteomes" id="UP000663608">
    <property type="component" value="Chromosome"/>
</dbReference>
<feature type="domain" description="DUF218" evidence="1">
    <location>
        <begin position="41"/>
        <end position="164"/>
    </location>
</feature>
<dbReference type="GO" id="GO:0005886">
    <property type="term" value="C:plasma membrane"/>
    <property type="evidence" value="ECO:0007669"/>
    <property type="project" value="TreeGrafter"/>
</dbReference>